<sequence length="67" mass="7501">MGDRYIITVTCKGCGYTDDDVYYAPTCGFTDWKCPECDVVVDLEELTGISYDDASNLTEISEIIENM</sequence>
<reference evidence="1" key="1">
    <citation type="journal article" date="2015" name="Nature">
        <title>Complex archaea that bridge the gap between prokaryotes and eukaryotes.</title>
        <authorList>
            <person name="Spang A."/>
            <person name="Saw J.H."/>
            <person name="Jorgensen S.L."/>
            <person name="Zaremba-Niedzwiedzka K."/>
            <person name="Martijn J."/>
            <person name="Lind A.E."/>
            <person name="van Eijk R."/>
            <person name="Schleper C."/>
            <person name="Guy L."/>
            <person name="Ettema T.J."/>
        </authorList>
    </citation>
    <scope>NUCLEOTIDE SEQUENCE</scope>
</reference>
<proteinExistence type="predicted"/>
<protein>
    <submittedName>
        <fullName evidence="1">Uncharacterized protein</fullName>
    </submittedName>
</protein>
<accession>A0A0F9E2V2</accession>
<gene>
    <name evidence="1" type="ORF">LCGC14_2205010</name>
</gene>
<comment type="caution">
    <text evidence="1">The sequence shown here is derived from an EMBL/GenBank/DDBJ whole genome shotgun (WGS) entry which is preliminary data.</text>
</comment>
<dbReference type="EMBL" id="LAZR01029138">
    <property type="protein sequence ID" value="KKL60461.1"/>
    <property type="molecule type" value="Genomic_DNA"/>
</dbReference>
<feature type="non-terminal residue" evidence="1">
    <location>
        <position position="67"/>
    </location>
</feature>
<evidence type="ECO:0000313" key="1">
    <source>
        <dbReference type="EMBL" id="KKL60461.1"/>
    </source>
</evidence>
<dbReference type="AlphaFoldDB" id="A0A0F9E2V2"/>
<name>A0A0F9E2V2_9ZZZZ</name>
<organism evidence="1">
    <name type="scientific">marine sediment metagenome</name>
    <dbReference type="NCBI Taxonomy" id="412755"/>
    <lineage>
        <taxon>unclassified sequences</taxon>
        <taxon>metagenomes</taxon>
        <taxon>ecological metagenomes</taxon>
    </lineage>
</organism>